<dbReference type="Proteomes" id="UP000887565">
    <property type="component" value="Unplaced"/>
</dbReference>
<evidence type="ECO:0000313" key="2">
    <source>
        <dbReference type="Proteomes" id="UP000887565"/>
    </source>
</evidence>
<protein>
    <submittedName>
        <fullName evidence="3">Uncharacterized protein</fullName>
    </submittedName>
</protein>
<organism evidence="2 3">
    <name type="scientific">Romanomermis culicivorax</name>
    <name type="common">Nematode worm</name>
    <dbReference type="NCBI Taxonomy" id="13658"/>
    <lineage>
        <taxon>Eukaryota</taxon>
        <taxon>Metazoa</taxon>
        <taxon>Ecdysozoa</taxon>
        <taxon>Nematoda</taxon>
        <taxon>Enoplea</taxon>
        <taxon>Dorylaimia</taxon>
        <taxon>Mermithida</taxon>
        <taxon>Mermithoidea</taxon>
        <taxon>Mermithidae</taxon>
        <taxon>Romanomermis</taxon>
    </lineage>
</organism>
<dbReference type="AlphaFoldDB" id="A0A915L122"/>
<feature type="region of interest" description="Disordered" evidence="1">
    <location>
        <begin position="1"/>
        <end position="21"/>
    </location>
</feature>
<feature type="compositionally biased region" description="Polar residues" evidence="1">
    <location>
        <begin position="1"/>
        <end position="10"/>
    </location>
</feature>
<evidence type="ECO:0000256" key="1">
    <source>
        <dbReference type="SAM" id="MobiDB-lite"/>
    </source>
</evidence>
<keyword evidence="2" id="KW-1185">Reference proteome</keyword>
<dbReference type="WBParaSite" id="nRc.2.0.1.t44410-RA">
    <property type="protein sequence ID" value="nRc.2.0.1.t44410-RA"/>
    <property type="gene ID" value="nRc.2.0.1.g44410"/>
</dbReference>
<evidence type="ECO:0000313" key="3">
    <source>
        <dbReference type="WBParaSite" id="nRc.2.0.1.t44410-RA"/>
    </source>
</evidence>
<sequence>MRFTSPLSHISSDKTSKFVRQQSLSTRKQTNKLKFQSHCSPSTIKSRIILFLSIILRLTSSTETAFEKVGLLDGVGTQRVCSGGTTFLAVNRVVFVTYAAASFDKKHYQKND</sequence>
<reference evidence="3" key="1">
    <citation type="submission" date="2022-11" db="UniProtKB">
        <authorList>
            <consortium name="WormBaseParasite"/>
        </authorList>
    </citation>
    <scope>IDENTIFICATION</scope>
</reference>
<proteinExistence type="predicted"/>
<name>A0A915L122_ROMCU</name>
<accession>A0A915L122</accession>